<dbReference type="PROSITE" id="PS50005">
    <property type="entry name" value="TPR"/>
    <property type="match status" value="1"/>
</dbReference>
<dbReference type="PANTHER" id="PTHR16253">
    <property type="entry name" value="TETRATRICOPEPTIDE REPEAT PROTEIN 22"/>
    <property type="match status" value="1"/>
</dbReference>
<evidence type="ECO:0000313" key="3">
    <source>
        <dbReference type="Proteomes" id="UP001347796"/>
    </source>
</evidence>
<organism evidence="2 3">
    <name type="scientific">Patella caerulea</name>
    <name type="common">Rayed Mediterranean limpet</name>
    <dbReference type="NCBI Taxonomy" id="87958"/>
    <lineage>
        <taxon>Eukaryota</taxon>
        <taxon>Metazoa</taxon>
        <taxon>Spiralia</taxon>
        <taxon>Lophotrochozoa</taxon>
        <taxon>Mollusca</taxon>
        <taxon>Gastropoda</taxon>
        <taxon>Patellogastropoda</taxon>
        <taxon>Patelloidea</taxon>
        <taxon>Patellidae</taxon>
        <taxon>Patella</taxon>
    </lineage>
</organism>
<evidence type="ECO:0000313" key="2">
    <source>
        <dbReference type="EMBL" id="KAK6171276.1"/>
    </source>
</evidence>
<evidence type="ECO:0000256" key="1">
    <source>
        <dbReference type="PROSITE-ProRule" id="PRU00339"/>
    </source>
</evidence>
<reference evidence="2 3" key="1">
    <citation type="submission" date="2024-01" db="EMBL/GenBank/DDBJ databases">
        <title>The genome of the rayed Mediterranean limpet Patella caerulea (Linnaeus, 1758).</title>
        <authorList>
            <person name="Anh-Thu Weber A."/>
            <person name="Halstead-Nussloch G."/>
        </authorList>
    </citation>
    <scope>NUCLEOTIDE SEQUENCE [LARGE SCALE GENOMIC DNA]</scope>
    <source>
        <strain evidence="2">AATW-2023a</strain>
        <tissue evidence="2">Whole specimen</tissue>
    </source>
</reference>
<name>A0AAN8J8M6_PATCE</name>
<dbReference type="PANTHER" id="PTHR16253:SF0">
    <property type="entry name" value="TETRATRICOPEPTIDE REPEAT PROTEIN 22"/>
    <property type="match status" value="1"/>
</dbReference>
<protein>
    <submittedName>
        <fullName evidence="2">Uncharacterized protein</fullName>
    </submittedName>
</protein>
<dbReference type="InterPro" id="IPR011990">
    <property type="entry name" value="TPR-like_helical_dom_sf"/>
</dbReference>
<dbReference type="InterPro" id="IPR042342">
    <property type="entry name" value="TTC22"/>
</dbReference>
<proteinExistence type="predicted"/>
<gene>
    <name evidence="2" type="ORF">SNE40_019499</name>
</gene>
<feature type="repeat" description="TPR" evidence="1">
    <location>
        <begin position="260"/>
        <end position="293"/>
    </location>
</feature>
<keyword evidence="3" id="KW-1185">Reference proteome</keyword>
<dbReference type="SUPFAM" id="SSF48452">
    <property type="entry name" value="TPR-like"/>
    <property type="match status" value="2"/>
</dbReference>
<dbReference type="AlphaFoldDB" id="A0AAN8J8M6"/>
<keyword evidence="1" id="KW-0802">TPR repeat</keyword>
<dbReference type="Gene3D" id="1.25.40.10">
    <property type="entry name" value="Tetratricopeptide repeat domain"/>
    <property type="match status" value="2"/>
</dbReference>
<sequence>MGLDEFIERLKFIPSFFTLDLSSIQTGKLKTMKVKMEEQEQNTFTETVNNNLAAFLKFILTKDFGGCETKNSWVLKKYPRNIQANAMKAVLYSQMDRPGEAEDKFRELKELSKDDHLMAEATAENAYAYSRMGPIYYNKAIDLYEEVIQKYPKQYDWKYRMALTIRRCQHSGVSGLVLASDPVSNFHKAKRIFEDVIENCENIEYIILKALSSIGLAQLHHGYCVENITFVDMGFETKEAVKEKIMFYLTNAIEFSDDDQKVLTETGRLMRKLEKLEAARNVLEKAMAIQPTATCCEHLALTIRDLYRKYTPQVIDLLTQAVESSDGLNQSAMEKLGIAHMESQSLDKALECFKKLADGIDCYWQRQGNERASKCYKLLAEDQRNSPQEKAIYYQEYDHHRRECIVSAVKLHLRDRKDTEIEKVSVKDLFRDSSDYTHYSGSTLDQVKRIVRFHKKSLGFIRDINLAYNNGDINEAFKNLIFNFLELKEYNDCMDLTTILTVTDIPEIEMIAVEVMMNIVGQTTGDDTVVNTCFERAMVISYNVQEVDSHVRLIHDPTTCKEEAEKIYEWLVGVGLKVTKNQDDIFQFQNRDQALLTAMSDCNIVVLCIFKNGNINLLDDYPIDNLPQNQPVVIPVVVNNSDVSPFLRHIPPLKYPHPAHSKGTWLKEFGNRVFRRVA</sequence>
<dbReference type="Proteomes" id="UP001347796">
    <property type="component" value="Unassembled WGS sequence"/>
</dbReference>
<accession>A0AAN8J8M6</accession>
<comment type="caution">
    <text evidence="2">The sequence shown here is derived from an EMBL/GenBank/DDBJ whole genome shotgun (WGS) entry which is preliminary data.</text>
</comment>
<dbReference type="EMBL" id="JAZGQO010000014">
    <property type="protein sequence ID" value="KAK6171276.1"/>
    <property type="molecule type" value="Genomic_DNA"/>
</dbReference>
<dbReference type="InterPro" id="IPR019734">
    <property type="entry name" value="TPR_rpt"/>
</dbReference>